<protein>
    <submittedName>
        <fullName evidence="3">Turtle-like protein</fullName>
    </submittedName>
</protein>
<proteinExistence type="predicted"/>
<dbReference type="SUPFAM" id="SSF49265">
    <property type="entry name" value="Fibronectin type III"/>
    <property type="match status" value="1"/>
</dbReference>
<feature type="domain" description="Fibronectin type-III" evidence="2">
    <location>
        <begin position="30"/>
        <end position="98"/>
    </location>
</feature>
<gene>
    <name evidence="3" type="ORF">BLA29_004602</name>
</gene>
<organism evidence="3 4">
    <name type="scientific">Euroglyphus maynei</name>
    <name type="common">Mayne's house dust mite</name>
    <dbReference type="NCBI Taxonomy" id="6958"/>
    <lineage>
        <taxon>Eukaryota</taxon>
        <taxon>Metazoa</taxon>
        <taxon>Ecdysozoa</taxon>
        <taxon>Arthropoda</taxon>
        <taxon>Chelicerata</taxon>
        <taxon>Arachnida</taxon>
        <taxon>Acari</taxon>
        <taxon>Acariformes</taxon>
        <taxon>Sarcoptiformes</taxon>
        <taxon>Astigmata</taxon>
        <taxon>Psoroptidia</taxon>
        <taxon>Analgoidea</taxon>
        <taxon>Pyroglyphidae</taxon>
        <taxon>Pyroglyphinae</taxon>
        <taxon>Euroglyphus</taxon>
    </lineage>
</organism>
<dbReference type="Proteomes" id="UP000194236">
    <property type="component" value="Unassembled WGS sequence"/>
</dbReference>
<feature type="region of interest" description="Disordered" evidence="1">
    <location>
        <begin position="1"/>
        <end position="36"/>
    </location>
</feature>
<sequence>MTGISTKSSNENNNDDIVNSNGSNGGGGVSPGSPRNISIEKMAQGWVVSWLPPIHPQPTPVAYYSVEYREGDGDWNMSEQISQDNAYLSKWNFFVYEN</sequence>
<dbReference type="AlphaFoldDB" id="A0A1Y3AZ10"/>
<feature type="compositionally biased region" description="Low complexity" evidence="1">
    <location>
        <begin position="8"/>
        <end position="22"/>
    </location>
</feature>
<evidence type="ECO:0000313" key="3">
    <source>
        <dbReference type="EMBL" id="OTF72863.1"/>
    </source>
</evidence>
<comment type="caution">
    <text evidence="3">The sequence shown here is derived from an EMBL/GenBank/DDBJ whole genome shotgun (WGS) entry which is preliminary data.</text>
</comment>
<dbReference type="InterPro" id="IPR013783">
    <property type="entry name" value="Ig-like_fold"/>
</dbReference>
<evidence type="ECO:0000256" key="1">
    <source>
        <dbReference type="SAM" id="MobiDB-lite"/>
    </source>
</evidence>
<dbReference type="OrthoDB" id="6234674at2759"/>
<keyword evidence="4" id="KW-1185">Reference proteome</keyword>
<dbReference type="EMBL" id="MUJZ01054251">
    <property type="protein sequence ID" value="OTF72863.1"/>
    <property type="molecule type" value="Genomic_DNA"/>
</dbReference>
<dbReference type="InterPro" id="IPR003961">
    <property type="entry name" value="FN3_dom"/>
</dbReference>
<evidence type="ECO:0000259" key="2">
    <source>
        <dbReference type="PROSITE" id="PS50853"/>
    </source>
</evidence>
<accession>A0A1Y3AZ10</accession>
<reference evidence="3 4" key="1">
    <citation type="submission" date="2017-03" db="EMBL/GenBank/DDBJ databases">
        <title>Genome Survey of Euroglyphus maynei.</title>
        <authorList>
            <person name="Arlian L.G."/>
            <person name="Morgan M.S."/>
            <person name="Rider S.D."/>
        </authorList>
    </citation>
    <scope>NUCLEOTIDE SEQUENCE [LARGE SCALE GENOMIC DNA]</scope>
    <source>
        <strain evidence="3">Arlian Lab</strain>
        <tissue evidence="3">Whole body</tissue>
    </source>
</reference>
<name>A0A1Y3AZ10_EURMA</name>
<dbReference type="InterPro" id="IPR036116">
    <property type="entry name" value="FN3_sf"/>
</dbReference>
<dbReference type="PROSITE" id="PS50853">
    <property type="entry name" value="FN3"/>
    <property type="match status" value="1"/>
</dbReference>
<evidence type="ECO:0000313" key="4">
    <source>
        <dbReference type="Proteomes" id="UP000194236"/>
    </source>
</evidence>
<dbReference type="Gene3D" id="2.60.40.10">
    <property type="entry name" value="Immunoglobulins"/>
    <property type="match status" value="1"/>
</dbReference>